<dbReference type="PROSITE" id="PS51186">
    <property type="entry name" value="GNAT"/>
    <property type="match status" value="1"/>
</dbReference>
<dbReference type="PANTHER" id="PTHR43877">
    <property type="entry name" value="AMINOALKYLPHOSPHONATE N-ACETYLTRANSFERASE-RELATED-RELATED"/>
    <property type="match status" value="1"/>
</dbReference>
<dbReference type="SUPFAM" id="SSF55729">
    <property type="entry name" value="Acyl-CoA N-acyltransferases (Nat)"/>
    <property type="match status" value="1"/>
</dbReference>
<dbReference type="CDD" id="cd04301">
    <property type="entry name" value="NAT_SF"/>
    <property type="match status" value="1"/>
</dbReference>
<dbReference type="STRING" id="1617426.TR69_WS6001000879"/>
<dbReference type="Pfam" id="PF00583">
    <property type="entry name" value="Acetyltransf_1"/>
    <property type="match status" value="1"/>
</dbReference>
<dbReference type="InterPro" id="IPR050832">
    <property type="entry name" value="Bact_Acetyltransf"/>
</dbReference>
<evidence type="ECO:0000313" key="5">
    <source>
        <dbReference type="Proteomes" id="UP000070457"/>
    </source>
</evidence>
<organism evidence="4 5">
    <name type="scientific">candidate division WS6 bacterium OLB20</name>
    <dbReference type="NCBI Taxonomy" id="1617426"/>
    <lineage>
        <taxon>Bacteria</taxon>
        <taxon>Candidatus Dojkabacteria</taxon>
    </lineage>
</organism>
<dbReference type="EMBL" id="JYNZ01000003">
    <property type="protein sequence ID" value="KXK26858.1"/>
    <property type="molecule type" value="Genomic_DNA"/>
</dbReference>
<evidence type="ECO:0000256" key="1">
    <source>
        <dbReference type="ARBA" id="ARBA00022679"/>
    </source>
</evidence>
<dbReference type="GO" id="GO:0016747">
    <property type="term" value="F:acyltransferase activity, transferring groups other than amino-acyl groups"/>
    <property type="evidence" value="ECO:0007669"/>
    <property type="project" value="InterPro"/>
</dbReference>
<protein>
    <submittedName>
        <fullName evidence="4">Acetyltransferase (GNAT) family protein</fullName>
    </submittedName>
</protein>
<comment type="caution">
    <text evidence="4">The sequence shown here is derived from an EMBL/GenBank/DDBJ whole genome shotgun (WGS) entry which is preliminary data.</text>
</comment>
<gene>
    <name evidence="4" type="ORF">TR69_WS6001000879</name>
</gene>
<keyword evidence="2" id="KW-0012">Acyltransferase</keyword>
<evidence type="ECO:0000256" key="2">
    <source>
        <dbReference type="ARBA" id="ARBA00023315"/>
    </source>
</evidence>
<accession>A0A136LYX3</accession>
<feature type="domain" description="N-acetyltransferase" evidence="3">
    <location>
        <begin position="13"/>
        <end position="154"/>
    </location>
</feature>
<dbReference type="InterPro" id="IPR000182">
    <property type="entry name" value="GNAT_dom"/>
</dbReference>
<name>A0A136LYX3_9BACT</name>
<reference evidence="4 5" key="1">
    <citation type="submission" date="2015-02" db="EMBL/GenBank/DDBJ databases">
        <title>Improved understanding of the partial-nitritation anammox process through 23 genomes representing the majority of the microbial community.</title>
        <authorList>
            <person name="Speth D.R."/>
            <person name="In T Zandt M."/>
            <person name="Guerrero Cruz S."/>
            <person name="Jetten M.S."/>
            <person name="Dutilh B.E."/>
        </authorList>
    </citation>
    <scope>NUCLEOTIDE SEQUENCE [LARGE SCALE GENOMIC DNA]</scope>
    <source>
        <strain evidence="4">OLB20</strain>
    </source>
</reference>
<dbReference type="Gene3D" id="3.40.630.30">
    <property type="match status" value="1"/>
</dbReference>
<sequence length="154" mass="17474">MDNLQSKPLISIQLIRPDTHSLDEVMKHLSADGWEDEGHTEDPANLKRYIEDPDCFLLLAYVNGEVAGMLTAYLHKKTDERGQEMYVDEVETKAAFRRQGVARSMMQHIMEIAREHVCSELWVATETDNDAANALYAGLSPSETEPSVAYIYRL</sequence>
<dbReference type="AlphaFoldDB" id="A0A136LYX3"/>
<evidence type="ECO:0000313" key="4">
    <source>
        <dbReference type="EMBL" id="KXK26858.1"/>
    </source>
</evidence>
<dbReference type="InterPro" id="IPR016181">
    <property type="entry name" value="Acyl_CoA_acyltransferase"/>
</dbReference>
<proteinExistence type="predicted"/>
<keyword evidence="1 4" id="KW-0808">Transferase</keyword>
<evidence type="ECO:0000259" key="3">
    <source>
        <dbReference type="PROSITE" id="PS51186"/>
    </source>
</evidence>
<dbReference type="Proteomes" id="UP000070457">
    <property type="component" value="Unassembled WGS sequence"/>
</dbReference>